<dbReference type="InterPro" id="IPR000836">
    <property type="entry name" value="PRTase_dom"/>
</dbReference>
<evidence type="ECO:0000256" key="3">
    <source>
        <dbReference type="ARBA" id="ARBA00006478"/>
    </source>
</evidence>
<comment type="subcellular location">
    <subcellularLocation>
        <location evidence="1">Cytoplasm</location>
    </subcellularLocation>
</comment>
<comment type="similarity">
    <text evidence="3">Belongs to the ribose-phosphate pyrophosphokinase family.</text>
</comment>
<evidence type="ECO:0000256" key="2">
    <source>
        <dbReference type="ARBA" id="ARBA00004996"/>
    </source>
</evidence>
<dbReference type="eggNOG" id="KOG1448">
    <property type="taxonomic scope" value="Eukaryota"/>
</dbReference>
<dbReference type="GO" id="GO:0016301">
    <property type="term" value="F:kinase activity"/>
    <property type="evidence" value="ECO:0007669"/>
    <property type="project" value="UniProtKB-KW"/>
</dbReference>
<evidence type="ECO:0000313" key="14">
    <source>
        <dbReference type="EMBL" id="CDP25232.1"/>
    </source>
</evidence>
<dbReference type="GO" id="GO:0004749">
    <property type="term" value="F:ribose phosphate diphosphokinase activity"/>
    <property type="evidence" value="ECO:0007669"/>
    <property type="project" value="UniProtKB-EC"/>
</dbReference>
<comment type="catalytic activity">
    <reaction evidence="12">
        <text>D-ribose 5-phosphate + ATP = 5-phospho-alpha-D-ribose 1-diphosphate + AMP + H(+)</text>
        <dbReference type="Rhea" id="RHEA:15609"/>
        <dbReference type="ChEBI" id="CHEBI:15378"/>
        <dbReference type="ChEBI" id="CHEBI:30616"/>
        <dbReference type="ChEBI" id="CHEBI:58017"/>
        <dbReference type="ChEBI" id="CHEBI:78346"/>
        <dbReference type="ChEBI" id="CHEBI:456215"/>
        <dbReference type="EC" id="2.7.6.1"/>
    </reaction>
</comment>
<dbReference type="EMBL" id="FO904937">
    <property type="protein sequence ID" value="CDP25232.1"/>
    <property type="molecule type" value="Genomic_DNA"/>
</dbReference>
<reference evidence="15" key="2">
    <citation type="journal article" date="2014" name="Genetics">
        <title>Maintaining two mating types: Structure of the mating type locus and its role in heterokaryosis in Podospora anserina.</title>
        <authorList>
            <person name="Grognet P."/>
            <person name="Bidard F."/>
            <person name="Kuchly C."/>
            <person name="Tong L.C.H."/>
            <person name="Coppin E."/>
            <person name="Benkhali J.A."/>
            <person name="Couloux A."/>
            <person name="Wincker P."/>
            <person name="Debuchy R."/>
            <person name="Silar P."/>
        </authorList>
    </citation>
    <scope>GENOME REANNOTATION</scope>
    <source>
        <strain evidence="15">S / ATCC MYA-4624 / DSM 980 / FGSC 10383</strain>
    </source>
</reference>
<sequence length="477" mass="51221">MTRKTSSNMVRNISILSGNSHPSLALSICNYLSISPSERILCKFSSGESRCEIQDSVRGKDVYIIQSFGVGEDPNYKVNDYLMEVCIMIAACKGGSAMRVTAVLPLFPYSRQPDLAFSKAGAPLRGDKGMVVDGEGKAGSGKAGAYTFESVPVTPHPNIARTAGLGSKGLDMTDVVGRVTNSNNNTGGVGYRGGTPSGIQTPPLQLITYGTGNNNNNNNNTFPPPPPGQFTTHDYENPSLMLSLHPPKPNYKQWMAQSGSLVADLLTCSGADRILTCDLHEQTYQGFFDIPVDNLHARPFLCKYISQHILPTTNSVTIISPDAGGAKRATAIADVLNLPFALIHKERRHPKFIPGKNSAKATMMLVGEVKGRTCLLIDDLVDTGNTITRAAKLLKREGAERVVAVVTHGVFSGDALERIESSALDKVVVTNTVDQTAHLRRCGKVEVLDVSSVFGEAVRRVHFGESLAGLFEGEGML</sequence>
<dbReference type="PANTHER" id="PTHR10210">
    <property type="entry name" value="RIBOSE-PHOSPHATE DIPHOSPHOKINASE FAMILY MEMBER"/>
    <property type="match status" value="1"/>
</dbReference>
<keyword evidence="10" id="KW-0067">ATP-binding</keyword>
<keyword evidence="6" id="KW-0479">Metal-binding</keyword>
<evidence type="ECO:0000256" key="7">
    <source>
        <dbReference type="ARBA" id="ARBA00022727"/>
    </source>
</evidence>
<evidence type="ECO:0000256" key="11">
    <source>
        <dbReference type="ARBA" id="ARBA00022842"/>
    </source>
</evidence>
<protein>
    <recommendedName>
        <fullName evidence="4">ribose-phosphate diphosphokinase</fullName>
        <ecNumber evidence="4">2.7.6.1</ecNumber>
    </recommendedName>
</protein>
<dbReference type="GO" id="GO:0005737">
    <property type="term" value="C:cytoplasm"/>
    <property type="evidence" value="ECO:0007669"/>
    <property type="project" value="UniProtKB-SubCell"/>
</dbReference>
<dbReference type="EC" id="2.7.6.1" evidence="4"/>
<feature type="domain" description="Ribose-phosphate pyrophosphokinase N-terminal" evidence="13">
    <location>
        <begin position="14"/>
        <end position="113"/>
    </location>
</feature>
<keyword evidence="5" id="KW-0808">Transferase</keyword>
<organism evidence="14 15">
    <name type="scientific">Podospora anserina (strain S / ATCC MYA-4624 / DSM 980 / FGSC 10383)</name>
    <name type="common">Pleurage anserina</name>
    <dbReference type="NCBI Taxonomy" id="515849"/>
    <lineage>
        <taxon>Eukaryota</taxon>
        <taxon>Fungi</taxon>
        <taxon>Dikarya</taxon>
        <taxon>Ascomycota</taxon>
        <taxon>Pezizomycotina</taxon>
        <taxon>Sordariomycetes</taxon>
        <taxon>Sordariomycetidae</taxon>
        <taxon>Sordariales</taxon>
        <taxon>Podosporaceae</taxon>
        <taxon>Podospora</taxon>
        <taxon>Podospora anserina</taxon>
    </lineage>
</organism>
<dbReference type="PANTHER" id="PTHR10210:SF36">
    <property type="entry name" value="RIBOSE-PHOSPHATE PYROPHOSPHOKINASE 5"/>
    <property type="match status" value="1"/>
</dbReference>
<dbReference type="FunFam" id="3.40.50.2020:FF:000014">
    <property type="entry name" value="Ribose-phosphate pyrophosphokinase 1"/>
    <property type="match status" value="1"/>
</dbReference>
<dbReference type="FunCoup" id="A0A090CI66">
    <property type="interactions" value="198"/>
</dbReference>
<evidence type="ECO:0000256" key="10">
    <source>
        <dbReference type="ARBA" id="ARBA00022840"/>
    </source>
</evidence>
<evidence type="ECO:0000256" key="8">
    <source>
        <dbReference type="ARBA" id="ARBA00022741"/>
    </source>
</evidence>
<dbReference type="GO" id="GO:0002189">
    <property type="term" value="C:ribose phosphate diphosphokinase complex"/>
    <property type="evidence" value="ECO:0007669"/>
    <property type="project" value="TreeGrafter"/>
</dbReference>
<comment type="pathway">
    <text evidence="2">Metabolic intermediate biosynthesis; 5-phospho-alpha-D-ribose 1-diphosphate biosynthesis; 5-phospho-alpha-D-ribose 1-diphosphate from D-ribose 5-phosphate (route I): step 1/1.</text>
</comment>
<reference evidence="14 15" key="1">
    <citation type="journal article" date="2008" name="Genome Biol.">
        <title>The genome sequence of the model ascomycete fungus Podospora anserina.</title>
        <authorList>
            <person name="Espagne E."/>
            <person name="Lespinet O."/>
            <person name="Malagnac F."/>
            <person name="Da Silva C."/>
            <person name="Jaillon O."/>
            <person name="Porcel B.M."/>
            <person name="Couloux A."/>
            <person name="Aury J.-M."/>
            <person name="Segurens B."/>
            <person name="Poulain J."/>
            <person name="Anthouard V."/>
            <person name="Grossetete S."/>
            <person name="Khalili H."/>
            <person name="Coppin E."/>
            <person name="Dequard-Chablat M."/>
            <person name="Picard M."/>
            <person name="Contamine V."/>
            <person name="Arnaise S."/>
            <person name="Bourdais A."/>
            <person name="Berteaux-Lecellier V."/>
            <person name="Gautheret D."/>
            <person name="de Vries R.P."/>
            <person name="Battaglia E."/>
            <person name="Coutinho P.M."/>
            <person name="Danchin E.G.J."/>
            <person name="Henrissat B."/>
            <person name="El Khoury R."/>
            <person name="Sainsard-Chanet A."/>
            <person name="Boivin A."/>
            <person name="Pinan-Lucarre B."/>
            <person name="Sellem C.H."/>
            <person name="Debuchy R."/>
            <person name="Wincker P."/>
            <person name="Weissenbach J."/>
            <person name="Silar P."/>
        </authorList>
    </citation>
    <scope>NUCLEOTIDE SEQUENCE [LARGE SCALE GENOMIC DNA]</scope>
    <source>
        <strain evidence="15">S / ATCC MYA-4624 / DSM 980 / FGSC 10383</strain>
    </source>
</reference>
<dbReference type="GO" id="GO:0006164">
    <property type="term" value="P:purine nucleotide biosynthetic process"/>
    <property type="evidence" value="ECO:0007669"/>
    <property type="project" value="TreeGrafter"/>
</dbReference>
<keyword evidence="11" id="KW-0460">Magnesium</keyword>
<dbReference type="Pfam" id="PF14572">
    <property type="entry name" value="Pribosyl_synth"/>
    <property type="match status" value="1"/>
</dbReference>
<keyword evidence="7" id="KW-0545">Nucleotide biosynthesis</keyword>
<evidence type="ECO:0000256" key="5">
    <source>
        <dbReference type="ARBA" id="ARBA00022679"/>
    </source>
</evidence>
<dbReference type="Gene3D" id="3.40.50.2020">
    <property type="match status" value="3"/>
</dbReference>
<dbReference type="FunFam" id="3.40.50.2020:FF:000005">
    <property type="entry name" value="Ribose-phosphate pyrophosphokinase 1"/>
    <property type="match status" value="1"/>
</dbReference>
<evidence type="ECO:0000256" key="6">
    <source>
        <dbReference type="ARBA" id="ARBA00022723"/>
    </source>
</evidence>
<keyword evidence="9" id="KW-0418">Kinase</keyword>
<evidence type="ECO:0000256" key="1">
    <source>
        <dbReference type="ARBA" id="ARBA00004496"/>
    </source>
</evidence>
<dbReference type="Pfam" id="PF13793">
    <property type="entry name" value="Pribosyltran_N"/>
    <property type="match status" value="1"/>
</dbReference>
<dbReference type="InterPro" id="IPR005946">
    <property type="entry name" value="Rib-P_diPkinase"/>
</dbReference>
<keyword evidence="15" id="KW-1185">Reference proteome</keyword>
<dbReference type="GO" id="GO:0006015">
    <property type="term" value="P:5-phosphoribose 1-diphosphate biosynthetic process"/>
    <property type="evidence" value="ECO:0007669"/>
    <property type="project" value="TreeGrafter"/>
</dbReference>
<dbReference type="NCBIfam" id="TIGR01251">
    <property type="entry name" value="ribP_PPkin"/>
    <property type="match status" value="1"/>
</dbReference>
<dbReference type="Proteomes" id="UP000001197">
    <property type="component" value="Chromosome 2"/>
</dbReference>
<dbReference type="CDD" id="cd06223">
    <property type="entry name" value="PRTases_typeI"/>
    <property type="match status" value="1"/>
</dbReference>
<evidence type="ECO:0000256" key="4">
    <source>
        <dbReference type="ARBA" id="ARBA00013247"/>
    </source>
</evidence>
<dbReference type="AlphaFoldDB" id="A0A090CI66"/>
<dbReference type="GO" id="GO:0005524">
    <property type="term" value="F:ATP binding"/>
    <property type="evidence" value="ECO:0007669"/>
    <property type="project" value="UniProtKB-KW"/>
</dbReference>
<name>A0A090CI66_PODAN</name>
<dbReference type="SUPFAM" id="SSF53271">
    <property type="entry name" value="PRTase-like"/>
    <property type="match status" value="2"/>
</dbReference>
<evidence type="ECO:0000256" key="12">
    <source>
        <dbReference type="ARBA" id="ARBA00049535"/>
    </source>
</evidence>
<accession>A0A090CI66</accession>
<dbReference type="GO" id="GO:0000287">
    <property type="term" value="F:magnesium ion binding"/>
    <property type="evidence" value="ECO:0007669"/>
    <property type="project" value="InterPro"/>
</dbReference>
<dbReference type="SMART" id="SM01400">
    <property type="entry name" value="Pribosyltran_N"/>
    <property type="match status" value="1"/>
</dbReference>
<dbReference type="InParanoid" id="A0A090CI66"/>
<proteinExistence type="inferred from homology"/>
<dbReference type="InterPro" id="IPR029099">
    <property type="entry name" value="Pribosyltran_N"/>
</dbReference>
<dbReference type="STRING" id="515849.A0A090CI66"/>
<evidence type="ECO:0000256" key="9">
    <source>
        <dbReference type="ARBA" id="ARBA00022777"/>
    </source>
</evidence>
<keyword evidence="8" id="KW-0547">Nucleotide-binding</keyword>
<evidence type="ECO:0000313" key="15">
    <source>
        <dbReference type="Proteomes" id="UP000001197"/>
    </source>
</evidence>
<dbReference type="InterPro" id="IPR029057">
    <property type="entry name" value="PRTase-like"/>
</dbReference>
<evidence type="ECO:0000259" key="13">
    <source>
        <dbReference type="Pfam" id="PF13793"/>
    </source>
</evidence>